<sequence>NMLNRFGTYELEQNTTAAKQAEALQKIGYKTEVRDLNSGVQGIVITDKGLIGGADPRREGKVMGD</sequence>
<gene>
    <name evidence="1" type="ORF">BWD09_13540</name>
</gene>
<dbReference type="InterPro" id="IPR029055">
    <property type="entry name" value="Ntn_hydrolases_N"/>
</dbReference>
<dbReference type="STRING" id="194197.BWD09_13540"/>
<proteinExistence type="predicted"/>
<name>A0A1X3CYX0_9NEIS</name>
<accession>A0A1X3CYX0</accession>
<dbReference type="Gene3D" id="3.60.20.40">
    <property type="match status" value="1"/>
</dbReference>
<evidence type="ECO:0008006" key="3">
    <source>
        <dbReference type="Google" id="ProtNLM"/>
    </source>
</evidence>
<reference evidence="2" key="1">
    <citation type="submission" date="2017-01" db="EMBL/GenBank/DDBJ databases">
        <authorList>
            <person name="Wolfgang W.J."/>
            <person name="Cole J."/>
            <person name="Wroblewski D."/>
            <person name="Mcginnis J."/>
            <person name="Musser K.A."/>
        </authorList>
    </citation>
    <scope>NUCLEOTIDE SEQUENCE [LARGE SCALE GENOMIC DNA]</scope>
    <source>
        <strain evidence="2">DSM 19151</strain>
    </source>
</reference>
<dbReference type="Proteomes" id="UP000193118">
    <property type="component" value="Unassembled WGS sequence"/>
</dbReference>
<feature type="non-terminal residue" evidence="1">
    <location>
        <position position="1"/>
    </location>
</feature>
<keyword evidence="2" id="KW-1185">Reference proteome</keyword>
<dbReference type="SUPFAM" id="SSF56235">
    <property type="entry name" value="N-terminal nucleophile aminohydrolases (Ntn hydrolases)"/>
    <property type="match status" value="1"/>
</dbReference>
<comment type="caution">
    <text evidence="1">The sequence shown here is derived from an EMBL/GenBank/DDBJ whole genome shotgun (WGS) entry which is preliminary data.</text>
</comment>
<dbReference type="EMBL" id="MTBO01000126">
    <property type="protein sequence ID" value="OSI12828.1"/>
    <property type="molecule type" value="Genomic_DNA"/>
</dbReference>
<organism evidence="1 2">
    <name type="scientific">Neisseria dentiae</name>
    <dbReference type="NCBI Taxonomy" id="194197"/>
    <lineage>
        <taxon>Bacteria</taxon>
        <taxon>Pseudomonadati</taxon>
        <taxon>Pseudomonadota</taxon>
        <taxon>Betaproteobacteria</taxon>
        <taxon>Neisseriales</taxon>
        <taxon>Neisseriaceae</taxon>
        <taxon>Neisseria</taxon>
    </lineage>
</organism>
<dbReference type="AlphaFoldDB" id="A0A1X3CYX0"/>
<evidence type="ECO:0000313" key="2">
    <source>
        <dbReference type="Proteomes" id="UP000193118"/>
    </source>
</evidence>
<dbReference type="InterPro" id="IPR043137">
    <property type="entry name" value="GGT_ssub_C"/>
</dbReference>
<protein>
    <recommendedName>
        <fullName evidence="3">Gamma-glutamyltransferase</fullName>
    </recommendedName>
</protein>
<evidence type="ECO:0000313" key="1">
    <source>
        <dbReference type="EMBL" id="OSI12828.1"/>
    </source>
</evidence>